<keyword evidence="1" id="KW-0472">Membrane</keyword>
<reference evidence="2 4" key="1">
    <citation type="submission" date="2023-07" db="EMBL/GenBank/DDBJ databases">
        <title>Strategy for survival of the halotoleranting strain Dietzia MX2 from the Yakshinskoe mineral salts deposit.</title>
        <authorList>
            <person name="Kharitonova M.A."/>
            <person name="Kupriyanova-Ashina F.G."/>
            <person name="Shakirov T.R."/>
            <person name="Vafina M.S."/>
            <person name="Ilinskaya O.N."/>
        </authorList>
    </citation>
    <scope>NUCLEOTIDE SEQUENCE [LARGE SCALE GENOMIC DNA]</scope>
    <source>
        <strain evidence="2 4">MX2</strain>
    </source>
</reference>
<gene>
    <name evidence="2" type="ORF">QYF62_07445</name>
    <name evidence="3" type="ORF">R3P82_16515</name>
</gene>
<dbReference type="RefSeq" id="WP_067719124.1">
    <property type="nucleotide sequence ID" value="NZ_CANNAK010000007.1"/>
</dbReference>
<reference evidence="3" key="2">
    <citation type="submission" date="2023-10" db="EMBL/GenBank/DDBJ databases">
        <title>Development of a sustainable strategy for remediation of hydrocarbon-contaminated territories based on the waste exchange concept.</title>
        <authorList>
            <person name="Krivoruchko A."/>
        </authorList>
    </citation>
    <scope>NUCLEOTIDE SEQUENCE</scope>
    <source>
        <strain evidence="3">IEGM 1175</strain>
    </source>
</reference>
<keyword evidence="4" id="KW-1185">Reference proteome</keyword>
<protein>
    <submittedName>
        <fullName evidence="3">Uncharacterized protein</fullName>
    </submittedName>
</protein>
<dbReference type="AlphaFoldDB" id="A0AAE4R1R9"/>
<evidence type="ECO:0000313" key="5">
    <source>
        <dbReference type="Proteomes" id="UP001185873"/>
    </source>
</evidence>
<organism evidence="3 5">
    <name type="scientific">Dietzia maris</name>
    <dbReference type="NCBI Taxonomy" id="37915"/>
    <lineage>
        <taxon>Bacteria</taxon>
        <taxon>Bacillati</taxon>
        <taxon>Actinomycetota</taxon>
        <taxon>Actinomycetes</taxon>
        <taxon>Mycobacteriales</taxon>
        <taxon>Dietziaceae</taxon>
        <taxon>Dietzia</taxon>
    </lineage>
</organism>
<proteinExistence type="predicted"/>
<dbReference type="Proteomes" id="UP001172702">
    <property type="component" value="Unassembled WGS sequence"/>
</dbReference>
<sequence>MAAHATHAPEPVASTDGTPARRKKAIPIIQSRIGAPVAFVGLAIALLSLYLPWVTGGGQSLSGLVLPEVLGLREITPVNFLGLVALSFLTVVTLVARLGIFAILNAVTAGLVLIAHLAFMWVLYGSTGTADPILSGLSAEASVAYGPYVAIVGFVLVIVGSAAAAVSAEYLLPDRAEARHRDRD</sequence>
<keyword evidence="1" id="KW-1133">Transmembrane helix</keyword>
<dbReference type="Proteomes" id="UP001185873">
    <property type="component" value="Unassembled WGS sequence"/>
</dbReference>
<evidence type="ECO:0000256" key="1">
    <source>
        <dbReference type="SAM" id="Phobius"/>
    </source>
</evidence>
<dbReference type="EMBL" id="JAWLKJ010000004">
    <property type="protein sequence ID" value="MDV6300714.1"/>
    <property type="molecule type" value="Genomic_DNA"/>
</dbReference>
<evidence type="ECO:0000313" key="4">
    <source>
        <dbReference type="Proteomes" id="UP001172702"/>
    </source>
</evidence>
<feature type="transmembrane region" description="Helical" evidence="1">
    <location>
        <begin position="33"/>
        <end position="55"/>
    </location>
</feature>
<dbReference type="EMBL" id="JAUHTB010000006">
    <property type="protein sequence ID" value="MDN4505888.1"/>
    <property type="molecule type" value="Genomic_DNA"/>
</dbReference>
<evidence type="ECO:0000313" key="3">
    <source>
        <dbReference type="EMBL" id="MDV6300714.1"/>
    </source>
</evidence>
<name>A0AAE4R1R9_9ACTN</name>
<feature type="transmembrane region" description="Helical" evidence="1">
    <location>
        <begin position="144"/>
        <end position="172"/>
    </location>
</feature>
<comment type="caution">
    <text evidence="3">The sequence shown here is derived from an EMBL/GenBank/DDBJ whole genome shotgun (WGS) entry which is preliminary data.</text>
</comment>
<accession>A0AAE4R1R9</accession>
<feature type="transmembrane region" description="Helical" evidence="1">
    <location>
        <begin position="75"/>
        <end position="96"/>
    </location>
</feature>
<feature type="transmembrane region" description="Helical" evidence="1">
    <location>
        <begin position="103"/>
        <end position="124"/>
    </location>
</feature>
<evidence type="ECO:0000313" key="2">
    <source>
        <dbReference type="EMBL" id="MDN4505888.1"/>
    </source>
</evidence>
<keyword evidence="1" id="KW-0812">Transmembrane</keyword>